<organism evidence="1 2">
    <name type="scientific">Lipomyces kononenkoae</name>
    <name type="common">Yeast</name>
    <dbReference type="NCBI Taxonomy" id="34357"/>
    <lineage>
        <taxon>Eukaryota</taxon>
        <taxon>Fungi</taxon>
        <taxon>Dikarya</taxon>
        <taxon>Ascomycota</taxon>
        <taxon>Saccharomycotina</taxon>
        <taxon>Lipomycetes</taxon>
        <taxon>Lipomycetales</taxon>
        <taxon>Lipomycetaceae</taxon>
        <taxon>Lipomyces</taxon>
    </lineage>
</organism>
<evidence type="ECO:0000313" key="1">
    <source>
        <dbReference type="EMBL" id="KAK9237929.1"/>
    </source>
</evidence>
<name>A0ACC3T3C2_LIPKO</name>
<evidence type="ECO:0000313" key="2">
    <source>
        <dbReference type="Proteomes" id="UP001433508"/>
    </source>
</evidence>
<protein>
    <submittedName>
        <fullName evidence="1">Uncharacterized protein</fullName>
    </submittedName>
</protein>
<dbReference type="EMBL" id="MU971362">
    <property type="protein sequence ID" value="KAK9237929.1"/>
    <property type="molecule type" value="Genomic_DNA"/>
</dbReference>
<gene>
    <name evidence="1" type="ORF">V1525DRAFT_402405</name>
</gene>
<sequence>MAPKKGTKMSLTDFLKDESYGSWADEMEDLPISNAPPPPEKSFAGSSFDRSHDRYNERPERGDRFDSRERFDRPPREFDDKVRGSRFEKYEPREEHGHERERQRPEREPLPIPDKPPYTAHIGNLSNEIAEDVLADYFSGLSIDSIRIMRDRMEQPKGFAYVEFKDRDSLEQALDRTGGDLLGRVIRVNVADPPKEDRTQGDWRSGRTNERRVVSDGKVRDFDAWERRGPLPPLASEENRRRRSSAFSPPRSSSSSRSVPGQDDAPPPENHRSFDNWRSGAAFEGLRRTPGRSRDGSATPESEDKPRPAERRRLNLKPRTQPIESETPAPAPVSSNKPSPFGGAAPVDTAKKLRELEEKMADKEADRQRHREQQERERHASAKTAAAPTGPRGNRRAPVTDRRPRTNKEPEEEKKEEGPSTKQFDLLRKAATSDDFIPDEDDEDHVTVVESGIKIAPAPVEAAIAETAESASEAAAKIAVEGDSEWSVVPKNKRATNGK</sequence>
<dbReference type="Proteomes" id="UP001433508">
    <property type="component" value="Unassembled WGS sequence"/>
</dbReference>
<comment type="caution">
    <text evidence="1">The sequence shown here is derived from an EMBL/GenBank/DDBJ whole genome shotgun (WGS) entry which is preliminary data.</text>
</comment>
<reference evidence="2" key="1">
    <citation type="journal article" date="2024" name="Front. Bioeng. Biotechnol.">
        <title>Genome-scale model development and genomic sequencing of the oleaginous clade Lipomyces.</title>
        <authorList>
            <person name="Czajka J.J."/>
            <person name="Han Y."/>
            <person name="Kim J."/>
            <person name="Mondo S.J."/>
            <person name="Hofstad B.A."/>
            <person name="Robles A."/>
            <person name="Haridas S."/>
            <person name="Riley R."/>
            <person name="LaButti K."/>
            <person name="Pangilinan J."/>
            <person name="Andreopoulos W."/>
            <person name="Lipzen A."/>
            <person name="Yan J."/>
            <person name="Wang M."/>
            <person name="Ng V."/>
            <person name="Grigoriev I.V."/>
            <person name="Spatafora J.W."/>
            <person name="Magnuson J.K."/>
            <person name="Baker S.E."/>
            <person name="Pomraning K.R."/>
        </authorList>
    </citation>
    <scope>NUCLEOTIDE SEQUENCE [LARGE SCALE GENOMIC DNA]</scope>
    <source>
        <strain evidence="2">CBS 7786</strain>
    </source>
</reference>
<accession>A0ACC3T3C2</accession>
<keyword evidence="2" id="KW-1185">Reference proteome</keyword>
<proteinExistence type="predicted"/>